<dbReference type="InterPro" id="IPR001138">
    <property type="entry name" value="Zn2Cys6_DnaBD"/>
</dbReference>
<dbReference type="SMART" id="SM00066">
    <property type="entry name" value="GAL4"/>
    <property type="match status" value="1"/>
</dbReference>
<dbReference type="InterPro" id="IPR036864">
    <property type="entry name" value="Zn2-C6_fun-type_DNA-bd_sf"/>
</dbReference>
<dbReference type="Pfam" id="PF00172">
    <property type="entry name" value="Zn_clus"/>
    <property type="match status" value="1"/>
</dbReference>
<evidence type="ECO:0000313" key="10">
    <source>
        <dbReference type="EMBL" id="PWN96481.1"/>
    </source>
</evidence>
<evidence type="ECO:0000256" key="1">
    <source>
        <dbReference type="ARBA" id="ARBA00004123"/>
    </source>
</evidence>
<feature type="compositionally biased region" description="Polar residues" evidence="8">
    <location>
        <begin position="429"/>
        <end position="441"/>
    </location>
</feature>
<protein>
    <recommendedName>
        <fullName evidence="9">Zn(2)-C6 fungal-type domain-containing protein</fullName>
    </recommendedName>
</protein>
<dbReference type="CDD" id="cd00067">
    <property type="entry name" value="GAL4"/>
    <property type="match status" value="1"/>
</dbReference>
<dbReference type="AlphaFoldDB" id="A0A316Z4J8"/>
<feature type="compositionally biased region" description="Low complexity" evidence="8">
    <location>
        <begin position="327"/>
        <end position="341"/>
    </location>
</feature>
<keyword evidence="11" id="KW-1185">Reference proteome</keyword>
<evidence type="ECO:0000256" key="7">
    <source>
        <dbReference type="ARBA" id="ARBA00023242"/>
    </source>
</evidence>
<feature type="region of interest" description="Disordered" evidence="8">
    <location>
        <begin position="494"/>
        <end position="536"/>
    </location>
</feature>
<evidence type="ECO:0000256" key="6">
    <source>
        <dbReference type="ARBA" id="ARBA00023163"/>
    </source>
</evidence>
<keyword evidence="4" id="KW-0805">Transcription regulation</keyword>
<feature type="compositionally biased region" description="Low complexity" evidence="8">
    <location>
        <begin position="302"/>
        <end position="314"/>
    </location>
</feature>
<dbReference type="GO" id="GO:0000981">
    <property type="term" value="F:DNA-binding transcription factor activity, RNA polymerase II-specific"/>
    <property type="evidence" value="ECO:0007669"/>
    <property type="project" value="InterPro"/>
</dbReference>
<dbReference type="GO" id="GO:0005634">
    <property type="term" value="C:nucleus"/>
    <property type="evidence" value="ECO:0007669"/>
    <property type="project" value="UniProtKB-SubCell"/>
</dbReference>
<keyword evidence="3" id="KW-0862">Zinc</keyword>
<gene>
    <name evidence="10" type="ORF">FA09DRAFT_90427</name>
</gene>
<feature type="region of interest" description="Disordered" evidence="8">
    <location>
        <begin position="136"/>
        <end position="155"/>
    </location>
</feature>
<dbReference type="Proteomes" id="UP000245946">
    <property type="component" value="Unassembled WGS sequence"/>
</dbReference>
<feature type="compositionally biased region" description="Polar residues" evidence="8">
    <location>
        <begin position="66"/>
        <end position="84"/>
    </location>
</feature>
<dbReference type="GO" id="GO:0003677">
    <property type="term" value="F:DNA binding"/>
    <property type="evidence" value="ECO:0007669"/>
    <property type="project" value="UniProtKB-KW"/>
</dbReference>
<evidence type="ECO:0000256" key="4">
    <source>
        <dbReference type="ARBA" id="ARBA00023015"/>
    </source>
</evidence>
<feature type="region of interest" description="Disordered" evidence="8">
    <location>
        <begin position="288"/>
        <end position="462"/>
    </location>
</feature>
<name>A0A316Z4J8_9BASI</name>
<dbReference type="STRING" id="58919.A0A316Z4J8"/>
<dbReference type="PROSITE" id="PS50048">
    <property type="entry name" value="ZN2_CY6_FUNGAL_2"/>
    <property type="match status" value="1"/>
</dbReference>
<keyword evidence="6" id="KW-0804">Transcription</keyword>
<dbReference type="CDD" id="cd12148">
    <property type="entry name" value="fungal_TF_MHR"/>
    <property type="match status" value="1"/>
</dbReference>
<keyword evidence="2" id="KW-0479">Metal-binding</keyword>
<reference evidence="10 11" key="1">
    <citation type="journal article" date="2018" name="Mol. Biol. Evol.">
        <title>Broad Genomic Sampling Reveals a Smut Pathogenic Ancestry of the Fungal Clade Ustilaginomycotina.</title>
        <authorList>
            <person name="Kijpornyongpan T."/>
            <person name="Mondo S.J."/>
            <person name="Barry K."/>
            <person name="Sandor L."/>
            <person name="Lee J."/>
            <person name="Lipzen A."/>
            <person name="Pangilinan J."/>
            <person name="LaButti K."/>
            <person name="Hainaut M."/>
            <person name="Henrissat B."/>
            <person name="Grigoriev I.V."/>
            <person name="Spatafora J.W."/>
            <person name="Aime M.C."/>
        </authorList>
    </citation>
    <scope>NUCLEOTIDE SEQUENCE [LARGE SCALE GENOMIC DNA]</scope>
    <source>
        <strain evidence="10 11">MCA 4186</strain>
    </source>
</reference>
<dbReference type="InterPro" id="IPR051615">
    <property type="entry name" value="Transcr_Regulatory_Elem"/>
</dbReference>
<dbReference type="SUPFAM" id="SSF57701">
    <property type="entry name" value="Zn2/Cys6 DNA-binding domain"/>
    <property type="match status" value="1"/>
</dbReference>
<dbReference type="PANTHER" id="PTHR31313">
    <property type="entry name" value="TY1 ENHANCER ACTIVATOR"/>
    <property type="match status" value="1"/>
</dbReference>
<sequence length="1015" mass="109467">MSGPQHVLNYRGAHDQGFAHPVQQQQHHQVLPPMQQGSHHFAASHAGSGHGFGHGSASWGHASDYAPSQGSGAASLPGNQSTDNIAGVSSYGSEFAAPSSGHNDIYSRQGLAGYPQEPAPFSSTAFEPVAAAPYPMHSSSTNGGPTHKFEPGLSFADPSTARASILNGAPPLSNSVSHLGPVRSGSLNGAPRPKPPKKPPLGRTDISSAADPEHAKEVLRTLRARHPDSSEPAPSCDRCRRRKIRCDREKPTCGNCVQSGRECTTDDVLRKRGPPSKKERELMEAAGIVFHGARPKQKKGPKPAARSAPGSSSGVPTGARGGLAPSGFAAPAGGTQGTAPARESWNDILANMTEPSRPLSHVATSSWQQQQQQQHQPSRSLDLDAGQHGYPQAPSSWDNHARSRPASPGHGDSGRRLFPHGAVGMRPPQTASSMRSASSVHTWDPSRPDDAYGGQSPSVDASSVDWAHARNASTASGPFPSNASVLSAGVRSSVPAPLLPVTGTSTPPTWSRDEQRWQTQTSPDMAQSWTSGRNSMTNTSGPLYVIDAEGELRQRDPALYYRSVSDIMRQWPDGPAPSMDPDPRVVAPGPSGVSVWANAQAETPRSRWQVDRLISHELATVLLEEYFSYQNHIHPFLYEPRVRSIFYALQELAVERLDGRVSGNSSARSWSPLQLRHRQALILGILAMTSCTSDGLPLQGGGAALAWEYGHGCFHLARDLLSPTSSMGGWPSLGHDALGGQENAQLERIQGLALMGIYLANEASRENTREVLRMGWDLGRSIDAHRSRSFAASDPRRCDDVDREMLKRSMWACFMMLQMVRLAAAEQRKGVYPAAEEVSQLDVPIHLHPSIENEPALEAWVSELRVDVILASVLDSPLAAPPMTTGKAFENEQQVHDTHLRESWARELLSQLDNWAASAVCYDTRPFTPSLPRSFNTKKSRANHQICRSLIRNGLANVGSLFNVGEDPRIDGTNQHEPDDPQDRVSAWISTTPSVAIRALCGDKRTGSPWEQGSA</sequence>
<feature type="compositionally biased region" description="Low complexity" evidence="8">
    <location>
        <begin position="20"/>
        <end position="47"/>
    </location>
</feature>
<proteinExistence type="predicted"/>
<feature type="region of interest" description="Disordered" evidence="8">
    <location>
        <begin position="20"/>
        <end position="87"/>
    </location>
</feature>
<evidence type="ECO:0000256" key="2">
    <source>
        <dbReference type="ARBA" id="ARBA00022723"/>
    </source>
</evidence>
<dbReference type="GO" id="GO:0008270">
    <property type="term" value="F:zinc ion binding"/>
    <property type="evidence" value="ECO:0007669"/>
    <property type="project" value="InterPro"/>
</dbReference>
<comment type="subcellular location">
    <subcellularLocation>
        <location evidence="1">Nucleus</location>
    </subcellularLocation>
</comment>
<evidence type="ECO:0000256" key="3">
    <source>
        <dbReference type="ARBA" id="ARBA00022833"/>
    </source>
</evidence>
<feature type="compositionally biased region" description="Polar residues" evidence="8">
    <location>
        <begin position="517"/>
        <end position="536"/>
    </location>
</feature>
<dbReference type="EMBL" id="KZ819299">
    <property type="protein sequence ID" value="PWN96481.1"/>
    <property type="molecule type" value="Genomic_DNA"/>
</dbReference>
<accession>A0A316Z4J8</accession>
<dbReference type="GeneID" id="37273436"/>
<feature type="domain" description="Zn(2)-C6 fungal-type" evidence="9">
    <location>
        <begin position="235"/>
        <end position="265"/>
    </location>
</feature>
<keyword evidence="5" id="KW-0238">DNA-binding</keyword>
<evidence type="ECO:0000256" key="8">
    <source>
        <dbReference type="SAM" id="MobiDB-lite"/>
    </source>
</evidence>
<feature type="region of interest" description="Disordered" evidence="8">
    <location>
        <begin position="165"/>
        <end position="213"/>
    </location>
</feature>
<evidence type="ECO:0000259" key="9">
    <source>
        <dbReference type="PROSITE" id="PS50048"/>
    </source>
</evidence>
<dbReference type="PROSITE" id="PS00463">
    <property type="entry name" value="ZN2_CY6_FUNGAL_1"/>
    <property type="match status" value="1"/>
</dbReference>
<dbReference type="PANTHER" id="PTHR31313:SF81">
    <property type="entry name" value="TY1 ENHANCER ACTIVATOR"/>
    <property type="match status" value="1"/>
</dbReference>
<dbReference type="OrthoDB" id="39175at2759"/>
<evidence type="ECO:0000256" key="5">
    <source>
        <dbReference type="ARBA" id="ARBA00023125"/>
    </source>
</evidence>
<organism evidence="10 11">
    <name type="scientific">Tilletiopsis washingtonensis</name>
    <dbReference type="NCBI Taxonomy" id="58919"/>
    <lineage>
        <taxon>Eukaryota</taxon>
        <taxon>Fungi</taxon>
        <taxon>Dikarya</taxon>
        <taxon>Basidiomycota</taxon>
        <taxon>Ustilaginomycotina</taxon>
        <taxon>Exobasidiomycetes</taxon>
        <taxon>Entylomatales</taxon>
        <taxon>Entylomatales incertae sedis</taxon>
        <taxon>Tilletiopsis</taxon>
    </lineage>
</organism>
<keyword evidence="7" id="KW-0539">Nucleus</keyword>
<dbReference type="Gene3D" id="4.10.240.10">
    <property type="entry name" value="Zn(2)-C6 fungal-type DNA-binding domain"/>
    <property type="match status" value="1"/>
</dbReference>
<dbReference type="RefSeq" id="XP_025596760.1">
    <property type="nucleotide sequence ID" value="XM_025745892.1"/>
</dbReference>
<evidence type="ECO:0000313" key="11">
    <source>
        <dbReference type="Proteomes" id="UP000245946"/>
    </source>
</evidence>